<dbReference type="EC" id="4.2.1.109" evidence="9"/>
<dbReference type="SUPFAM" id="SSF53639">
    <property type="entry name" value="AraD/HMP-PK domain-like"/>
    <property type="match status" value="1"/>
</dbReference>
<evidence type="ECO:0000256" key="6">
    <source>
        <dbReference type="ARBA" id="ARBA00023167"/>
    </source>
</evidence>
<dbReference type="InterPro" id="IPR027514">
    <property type="entry name" value="Salvage_MtnB_euk"/>
</dbReference>
<dbReference type="AlphaFoldDB" id="T1K0X4"/>
<feature type="binding site" evidence="9">
    <location>
        <position position="189"/>
    </location>
    <ligand>
        <name>Zn(2+)</name>
        <dbReference type="ChEBI" id="CHEBI:29105"/>
    </ligand>
</feature>
<comment type="similarity">
    <text evidence="1">Belongs to the aldolase class II family. Adducin subfamily.</text>
</comment>
<keyword evidence="4 9" id="KW-0479">Metal-binding</keyword>
<reference evidence="11" key="2">
    <citation type="submission" date="2015-06" db="UniProtKB">
        <authorList>
            <consortium name="EnsemblMetazoa"/>
        </authorList>
    </citation>
    <scope>IDENTIFICATION</scope>
</reference>
<evidence type="ECO:0000256" key="7">
    <source>
        <dbReference type="ARBA" id="ARBA00023239"/>
    </source>
</evidence>
<dbReference type="PANTHER" id="PTHR10640:SF7">
    <property type="entry name" value="METHYLTHIORIBULOSE-1-PHOSPHATE DEHYDRATASE"/>
    <property type="match status" value="1"/>
</dbReference>
<dbReference type="InterPro" id="IPR036409">
    <property type="entry name" value="Aldolase_II/adducin_N_sf"/>
</dbReference>
<keyword evidence="7 9" id="KW-0456">Lyase</keyword>
<dbReference type="STRING" id="32264.T1K0X4"/>
<dbReference type="GO" id="GO:0005737">
    <property type="term" value="C:cytoplasm"/>
    <property type="evidence" value="ECO:0007669"/>
    <property type="project" value="UniProtKB-SubCell"/>
</dbReference>
<dbReference type="EMBL" id="CAEY01001145">
    <property type="status" value="NOT_ANNOTATED_CDS"/>
    <property type="molecule type" value="Genomic_DNA"/>
</dbReference>
<comment type="cofactor">
    <cofactor evidence="9">
        <name>Zn(2+)</name>
        <dbReference type="ChEBI" id="CHEBI:29105"/>
    </cofactor>
    <text evidence="9">Binds 1 zinc ion per subunit.</text>
</comment>
<comment type="subcellular location">
    <subcellularLocation>
        <location evidence="9">Cytoplasm</location>
    </subcellularLocation>
</comment>
<organism evidence="11 12">
    <name type="scientific">Tetranychus urticae</name>
    <name type="common">Two-spotted spider mite</name>
    <dbReference type="NCBI Taxonomy" id="32264"/>
    <lineage>
        <taxon>Eukaryota</taxon>
        <taxon>Metazoa</taxon>
        <taxon>Ecdysozoa</taxon>
        <taxon>Arthropoda</taxon>
        <taxon>Chelicerata</taxon>
        <taxon>Arachnida</taxon>
        <taxon>Acari</taxon>
        <taxon>Acariformes</taxon>
        <taxon>Trombidiformes</taxon>
        <taxon>Prostigmata</taxon>
        <taxon>Eleutherengona</taxon>
        <taxon>Raphignathae</taxon>
        <taxon>Tetranychoidea</taxon>
        <taxon>Tetranychidae</taxon>
        <taxon>Tetranychus</taxon>
    </lineage>
</organism>
<dbReference type="EnsemblMetazoa" id="tetur03g09410.1">
    <property type="protein sequence ID" value="tetur03g09410.1"/>
    <property type="gene ID" value="tetur03g09410"/>
</dbReference>
<feature type="binding site" evidence="9">
    <location>
        <position position="111"/>
    </location>
    <ligand>
        <name>Zn(2+)</name>
        <dbReference type="ChEBI" id="CHEBI:29105"/>
    </ligand>
</feature>
<dbReference type="GO" id="GO:0008270">
    <property type="term" value="F:zinc ion binding"/>
    <property type="evidence" value="ECO:0007669"/>
    <property type="project" value="UniProtKB-UniRule"/>
</dbReference>
<dbReference type="Gene3D" id="3.40.225.10">
    <property type="entry name" value="Class II aldolase/adducin N-terminal domain"/>
    <property type="match status" value="1"/>
</dbReference>
<evidence type="ECO:0000256" key="9">
    <source>
        <dbReference type="HAMAP-Rule" id="MF_03116"/>
    </source>
</evidence>
<comment type="pathway">
    <text evidence="9">Amino-acid biosynthesis; L-methionine biosynthesis via salvage pathway; L-methionine from S-methyl-5-thio-alpha-D-ribose 1-phosphate: step 2/6.</text>
</comment>
<dbReference type="UniPathway" id="UPA00904">
    <property type="reaction ID" value="UER00875"/>
</dbReference>
<evidence type="ECO:0000256" key="4">
    <source>
        <dbReference type="ARBA" id="ARBA00022723"/>
    </source>
</evidence>
<feature type="domain" description="Class II aldolase/adducin N-terminal" evidence="10">
    <location>
        <begin position="21"/>
        <end position="216"/>
    </location>
</feature>
<dbReference type="InterPro" id="IPR001303">
    <property type="entry name" value="Aldolase_II/adducin_N"/>
</dbReference>
<keyword evidence="12" id="KW-1185">Reference proteome</keyword>
<keyword evidence="3 9" id="KW-0028">Amino-acid biosynthesis</keyword>
<feature type="binding site" evidence="9">
    <location>
        <position position="91"/>
    </location>
    <ligand>
        <name>substrate</name>
    </ligand>
</feature>
<dbReference type="OrthoDB" id="191080at2759"/>
<evidence type="ECO:0000256" key="3">
    <source>
        <dbReference type="ARBA" id="ARBA00022605"/>
    </source>
</evidence>
<feature type="active site" description="Proton donor/acceptor" evidence="9">
    <location>
        <position position="133"/>
    </location>
</feature>
<comment type="similarity">
    <text evidence="9">Belongs to the aldolase class II family. MtnB subfamily.</text>
</comment>
<dbReference type="Pfam" id="PF00596">
    <property type="entry name" value="Aldolase_II"/>
    <property type="match status" value="1"/>
</dbReference>
<dbReference type="NCBIfam" id="TIGR03328">
    <property type="entry name" value="salvage_mtnB"/>
    <property type="match status" value="1"/>
</dbReference>
<accession>T1K0X4</accession>
<dbReference type="HAMAP" id="MF_03116">
    <property type="entry name" value="Salvage_MtnB_euk"/>
    <property type="match status" value="1"/>
</dbReference>
<evidence type="ECO:0000313" key="12">
    <source>
        <dbReference type="Proteomes" id="UP000015104"/>
    </source>
</evidence>
<proteinExistence type="inferred from homology"/>
<name>T1K0X4_TETUR</name>
<dbReference type="HOGENOM" id="CLU_006033_4_0_1"/>
<feature type="binding site" evidence="9">
    <location>
        <position position="109"/>
    </location>
    <ligand>
        <name>Zn(2+)</name>
        <dbReference type="ChEBI" id="CHEBI:29105"/>
    </ligand>
</feature>
<keyword evidence="5 9" id="KW-0862">Zinc</keyword>
<evidence type="ECO:0000256" key="2">
    <source>
        <dbReference type="ARBA" id="ARBA00022490"/>
    </source>
</evidence>
<dbReference type="SMART" id="SM01007">
    <property type="entry name" value="Aldolase_II"/>
    <property type="match status" value="1"/>
</dbReference>
<evidence type="ECO:0000259" key="10">
    <source>
        <dbReference type="SMART" id="SM01007"/>
    </source>
</evidence>
<comment type="catalytic activity">
    <reaction evidence="9">
        <text>5-(methylsulfanyl)-D-ribulose 1-phosphate = 5-methylsulfanyl-2,3-dioxopentyl phosphate + H2O</text>
        <dbReference type="Rhea" id="RHEA:15549"/>
        <dbReference type="ChEBI" id="CHEBI:15377"/>
        <dbReference type="ChEBI" id="CHEBI:58548"/>
        <dbReference type="ChEBI" id="CHEBI:58828"/>
        <dbReference type="EC" id="4.2.1.109"/>
    </reaction>
</comment>
<dbReference type="FunFam" id="3.40.225.10:FF:000003">
    <property type="entry name" value="Methylthioribulose-1-phosphate dehydratase"/>
    <property type="match status" value="1"/>
</dbReference>
<evidence type="ECO:0000256" key="5">
    <source>
        <dbReference type="ARBA" id="ARBA00022833"/>
    </source>
</evidence>
<evidence type="ECO:0000256" key="8">
    <source>
        <dbReference type="ARBA" id="ARBA00060021"/>
    </source>
</evidence>
<protein>
    <recommendedName>
        <fullName evidence="9">Probable methylthioribulose-1-phosphate dehydratase</fullName>
        <shortName evidence="9">MTRu-1-P dehydratase</shortName>
        <ecNumber evidence="9">4.2.1.109</ecNumber>
    </recommendedName>
</protein>
<comment type="function">
    <text evidence="8">Catalyzes the dehydration of methylthioribulose-1-phosphate (MTRu-1-P) into 2,3-diketo-5-methylthiopentyl-1-phosphate (DK-MTP-1-P). Functions in the methionine salvage pathway, which plays a key role in cancer, apoptosis, microbial proliferation and inflammation. May inhibit the CASP1-related inflammatory response (pyroptosis), the CASP9-dependent apoptotic pathway and the cytochrome c-dependent and APAF1-mediated cell death.</text>
</comment>
<dbReference type="OMA" id="WFPGTSG"/>
<keyword evidence="2 9" id="KW-0963">Cytoplasm</keyword>
<dbReference type="GO" id="GO:0046570">
    <property type="term" value="F:methylthioribulose 1-phosphate dehydratase activity"/>
    <property type="evidence" value="ECO:0007669"/>
    <property type="project" value="UniProtKB-UniRule"/>
</dbReference>
<dbReference type="Proteomes" id="UP000015104">
    <property type="component" value="Unassembled WGS sequence"/>
</dbReference>
<dbReference type="GO" id="GO:0019509">
    <property type="term" value="P:L-methionine salvage from methylthioadenosine"/>
    <property type="evidence" value="ECO:0007669"/>
    <property type="project" value="UniProtKB-UniRule"/>
</dbReference>
<evidence type="ECO:0000313" key="11">
    <source>
        <dbReference type="EnsemblMetazoa" id="tetur03g09410.1"/>
    </source>
</evidence>
<gene>
    <name evidence="11" type="primary">107371975</name>
</gene>
<keyword evidence="6 9" id="KW-0486">Methionine biosynthesis</keyword>
<dbReference type="eggNOG" id="KOG2631">
    <property type="taxonomic scope" value="Eukaryota"/>
</dbReference>
<reference evidence="12" key="1">
    <citation type="submission" date="2011-08" db="EMBL/GenBank/DDBJ databases">
        <authorList>
            <person name="Rombauts S."/>
        </authorList>
    </citation>
    <scope>NUCLEOTIDE SEQUENCE</scope>
    <source>
        <strain evidence="12">London</strain>
    </source>
</reference>
<evidence type="ECO:0000256" key="1">
    <source>
        <dbReference type="ARBA" id="ARBA00006274"/>
    </source>
</evidence>
<dbReference type="PANTHER" id="PTHR10640">
    <property type="entry name" value="METHYLTHIORIBULOSE-1-PHOSPHATE DEHYDRATASE"/>
    <property type="match status" value="1"/>
</dbReference>
<dbReference type="KEGG" id="tut:107371975"/>
<sequence>MDLTKATISSKEAPIETDPKRLIPYLCNNFYRLGWVSGTGGGMSIKISNKIYIAPSGVQKEMMRPEDIFVIDAVGEIIEKPLNCNLSMSECTPLFLNAYRMRNAGAVIHSHSINSNLVTVITPGTEFRITRQEMIKGIRKGSALVSHRNDETLIVPIIENTCYERELTEKMADAIRKYPDTNAVLVRRHGVYVWGPSWQGAKTMAECYEYLFEIAVEMRKLNMRYD</sequence>
<dbReference type="InterPro" id="IPR017714">
    <property type="entry name" value="MethylthioRu-1-P_deHdtase_MtnB"/>
</dbReference>